<keyword evidence="4 6" id="KW-1133">Transmembrane helix</keyword>
<evidence type="ECO:0000256" key="4">
    <source>
        <dbReference type="ARBA" id="ARBA00022989"/>
    </source>
</evidence>
<gene>
    <name evidence="7" type="ORF">IXC47_09860</name>
</gene>
<feature type="transmembrane region" description="Helical" evidence="6">
    <location>
        <begin position="244"/>
        <end position="262"/>
    </location>
</feature>
<evidence type="ECO:0000313" key="7">
    <source>
        <dbReference type="EMBL" id="MBF8177985.1"/>
    </source>
</evidence>
<dbReference type="PANTHER" id="PTHR30213">
    <property type="entry name" value="INNER MEMBRANE PROTEIN YHJD"/>
    <property type="match status" value="1"/>
</dbReference>
<feature type="transmembrane region" description="Helical" evidence="6">
    <location>
        <begin position="181"/>
        <end position="203"/>
    </location>
</feature>
<feature type="transmembrane region" description="Helical" evidence="6">
    <location>
        <begin position="32"/>
        <end position="55"/>
    </location>
</feature>
<feature type="transmembrane region" description="Helical" evidence="6">
    <location>
        <begin position="215"/>
        <end position="238"/>
    </location>
</feature>
<comment type="subcellular location">
    <subcellularLocation>
        <location evidence="1">Cell membrane</location>
        <topology evidence="1">Multi-pass membrane protein</topology>
    </subcellularLocation>
</comment>
<dbReference type="Pfam" id="PF03631">
    <property type="entry name" value="Virul_fac_BrkB"/>
    <property type="match status" value="1"/>
</dbReference>
<comment type="caution">
    <text evidence="7">The sequence shown here is derived from an EMBL/GenBank/DDBJ whole genome shotgun (WGS) entry which is preliminary data.</text>
</comment>
<dbReference type="EMBL" id="JADOEL010000006">
    <property type="protein sequence ID" value="MBF8177985.1"/>
    <property type="molecule type" value="Genomic_DNA"/>
</dbReference>
<evidence type="ECO:0000256" key="6">
    <source>
        <dbReference type="SAM" id="Phobius"/>
    </source>
</evidence>
<name>A0ABS0ESZ9_9BURK</name>
<keyword evidence="2" id="KW-1003">Cell membrane</keyword>
<dbReference type="RefSeq" id="WP_175624571.1">
    <property type="nucleotide sequence ID" value="NZ_JADOEL010000006.1"/>
</dbReference>
<dbReference type="PANTHER" id="PTHR30213:SF1">
    <property type="entry name" value="INNER MEMBRANE PROTEIN YHJD"/>
    <property type="match status" value="1"/>
</dbReference>
<proteinExistence type="predicted"/>
<dbReference type="Proteomes" id="UP000657372">
    <property type="component" value="Unassembled WGS sequence"/>
</dbReference>
<evidence type="ECO:0000256" key="2">
    <source>
        <dbReference type="ARBA" id="ARBA00022475"/>
    </source>
</evidence>
<sequence>MKTTHLQDAWSLTKEAVQAWLQDFAPSMGAALAYYTIFSLAPMLIIVIAIAGFFFGQNTAQGEIISQLRGLVGDTGAAAVEGILRSVSQPGQGIIAATLGTLTLMIGATAVFGELQSALNRIWKVSADNNSGGIWKFVFTRLLSFGMVMGLGFMLLVSMILSAALAALGKWWGSMLGDWTIVLHLLNLAVSFGVITTLFAMIYKFMPRATIAWRDVWFGAVITALLFSVGKTLIGLYLGKTNMASGFGAAGSLVVLLAWIYYSAQIFLLGAEFTWVLSQRHEARLAAANETDAASGALVSD</sequence>
<organism evidence="7 8">
    <name type="scientific">Herminiimonas contaminans</name>
    <dbReference type="NCBI Taxonomy" id="1111140"/>
    <lineage>
        <taxon>Bacteria</taxon>
        <taxon>Pseudomonadati</taxon>
        <taxon>Pseudomonadota</taxon>
        <taxon>Betaproteobacteria</taxon>
        <taxon>Burkholderiales</taxon>
        <taxon>Oxalobacteraceae</taxon>
        <taxon>Herminiimonas</taxon>
    </lineage>
</organism>
<feature type="transmembrane region" description="Helical" evidence="6">
    <location>
        <begin position="142"/>
        <end position="169"/>
    </location>
</feature>
<protein>
    <submittedName>
        <fullName evidence="7">YihY/virulence factor BrkB family protein</fullName>
    </submittedName>
</protein>
<reference evidence="7 8" key="1">
    <citation type="submission" date="2020-11" db="EMBL/GenBank/DDBJ databases">
        <title>WGS of Herminiimonas contaminans strain Marseille-Q4544 isolated from planarians Schmidtea mediterranea.</title>
        <authorList>
            <person name="Kangale L."/>
        </authorList>
    </citation>
    <scope>NUCLEOTIDE SEQUENCE [LARGE SCALE GENOMIC DNA]</scope>
    <source>
        <strain evidence="7 8">Marseille-Q4544</strain>
    </source>
</reference>
<keyword evidence="3 6" id="KW-0812">Transmembrane</keyword>
<keyword evidence="8" id="KW-1185">Reference proteome</keyword>
<dbReference type="NCBIfam" id="TIGR00765">
    <property type="entry name" value="yihY_not_rbn"/>
    <property type="match status" value="1"/>
</dbReference>
<evidence type="ECO:0000256" key="3">
    <source>
        <dbReference type="ARBA" id="ARBA00022692"/>
    </source>
</evidence>
<dbReference type="PIRSF" id="PIRSF035875">
    <property type="entry name" value="RNase_BN"/>
    <property type="match status" value="1"/>
</dbReference>
<evidence type="ECO:0000256" key="5">
    <source>
        <dbReference type="ARBA" id="ARBA00023136"/>
    </source>
</evidence>
<evidence type="ECO:0000313" key="8">
    <source>
        <dbReference type="Proteomes" id="UP000657372"/>
    </source>
</evidence>
<dbReference type="InterPro" id="IPR017039">
    <property type="entry name" value="Virul_fac_BrkB"/>
</dbReference>
<keyword evidence="5 6" id="KW-0472">Membrane</keyword>
<evidence type="ECO:0000256" key="1">
    <source>
        <dbReference type="ARBA" id="ARBA00004651"/>
    </source>
</evidence>
<accession>A0ABS0ESZ9</accession>